<dbReference type="GO" id="GO:0042254">
    <property type="term" value="P:ribosome biogenesis"/>
    <property type="evidence" value="ECO:0007669"/>
    <property type="project" value="UniProtKB-KW"/>
</dbReference>
<keyword evidence="7" id="KW-1185">Reference proteome</keyword>
<dbReference type="Pfam" id="PF04939">
    <property type="entry name" value="RRS1"/>
    <property type="match status" value="1"/>
</dbReference>
<proteinExistence type="inferred from homology"/>
<dbReference type="GO" id="GO:0005634">
    <property type="term" value="C:nucleus"/>
    <property type="evidence" value="ECO:0007669"/>
    <property type="project" value="UniProtKB-SubCell"/>
</dbReference>
<comment type="subcellular location">
    <subcellularLocation>
        <location evidence="1 5">Nucleus</location>
    </subcellularLocation>
</comment>
<dbReference type="AlphaFoldDB" id="A0A9W8AD22"/>
<evidence type="ECO:0000313" key="6">
    <source>
        <dbReference type="EMBL" id="KAJ1928552.1"/>
    </source>
</evidence>
<evidence type="ECO:0000313" key="7">
    <source>
        <dbReference type="Proteomes" id="UP001150569"/>
    </source>
</evidence>
<evidence type="ECO:0000256" key="5">
    <source>
        <dbReference type="RuleBase" id="RU364132"/>
    </source>
</evidence>
<accession>A0A9W8AD22</accession>
<keyword evidence="3 5" id="KW-0690">Ribosome biogenesis</keyword>
<dbReference type="OrthoDB" id="28455at2759"/>
<comment type="caution">
    <text evidence="6">The sequence shown here is derived from an EMBL/GenBank/DDBJ whole genome shotgun (WGS) entry which is preliminary data.</text>
</comment>
<dbReference type="Proteomes" id="UP001150569">
    <property type="component" value="Unassembled WGS sequence"/>
</dbReference>
<evidence type="ECO:0000256" key="1">
    <source>
        <dbReference type="ARBA" id="ARBA00004123"/>
    </source>
</evidence>
<dbReference type="InterPro" id="IPR007023">
    <property type="entry name" value="Ribosom_reg"/>
</dbReference>
<organism evidence="6 7">
    <name type="scientific">Tieghemiomyces parasiticus</name>
    <dbReference type="NCBI Taxonomy" id="78921"/>
    <lineage>
        <taxon>Eukaryota</taxon>
        <taxon>Fungi</taxon>
        <taxon>Fungi incertae sedis</taxon>
        <taxon>Zoopagomycota</taxon>
        <taxon>Kickxellomycotina</taxon>
        <taxon>Dimargaritomycetes</taxon>
        <taxon>Dimargaritales</taxon>
        <taxon>Dimargaritaceae</taxon>
        <taxon>Tieghemiomyces</taxon>
    </lineage>
</organism>
<gene>
    <name evidence="6" type="primary">RRS1_1</name>
    <name evidence="6" type="ORF">IWQ60_001926</name>
</gene>
<comment type="similarity">
    <text evidence="2 5">Belongs to the RRS1 family.</text>
</comment>
<sequence>MSQFKTTEVKKVIPLEYDLGLLMASDINLLNDDLLSSDDSAQLNRYLRKVTRDGAQLLINQIFAQPTSVVDNSVIAQLPPPVLAVPREKHIPKPKLATRWERFAKAKGIGLTKKSQMVYDEARGEYVPRWGRNGINQGEKDWLIEVKDGDDPFEDQYQKRRDAKRERVATNNRRHQRNLEEAAAADRSIGDPRSLRKAELQRALLTSKSSTASLGRFDRQLEGETKAKGIKRKFKPNTADTAEDKEATLRLAKKAVDGPKGAINVKKAIRKLK</sequence>
<protein>
    <recommendedName>
        <fullName evidence="5">Ribosome biogenesis regulatory protein</fullName>
    </recommendedName>
</protein>
<comment type="function">
    <text evidence="5">Involved in ribosomal large subunit assembly.</text>
</comment>
<keyword evidence="4 5" id="KW-0539">Nucleus</keyword>
<evidence type="ECO:0000256" key="3">
    <source>
        <dbReference type="ARBA" id="ARBA00022517"/>
    </source>
</evidence>
<reference evidence="6" key="1">
    <citation type="submission" date="2022-07" db="EMBL/GenBank/DDBJ databases">
        <title>Phylogenomic reconstructions and comparative analyses of Kickxellomycotina fungi.</title>
        <authorList>
            <person name="Reynolds N.K."/>
            <person name="Stajich J.E."/>
            <person name="Barry K."/>
            <person name="Grigoriev I.V."/>
            <person name="Crous P."/>
            <person name="Smith M.E."/>
        </authorList>
    </citation>
    <scope>NUCLEOTIDE SEQUENCE</scope>
    <source>
        <strain evidence="6">RSA 861</strain>
    </source>
</reference>
<dbReference type="EMBL" id="JANBPT010000068">
    <property type="protein sequence ID" value="KAJ1928552.1"/>
    <property type="molecule type" value="Genomic_DNA"/>
</dbReference>
<evidence type="ECO:0000256" key="2">
    <source>
        <dbReference type="ARBA" id="ARBA00010077"/>
    </source>
</evidence>
<name>A0A9W8AD22_9FUNG</name>
<evidence type="ECO:0000256" key="4">
    <source>
        <dbReference type="ARBA" id="ARBA00023242"/>
    </source>
</evidence>